<gene>
    <name evidence="1" type="ORF">HHL15_11945</name>
</gene>
<sequence>MTTPLDAALLDVRKAYRLLADYQQRILELLAFIRTELGAVHYHQHFRNKPPRSLNGLELDNSGGARLLPFNDVSVLWLRYNGQDDPANQHRAGDLLIDVWVCSDSGNGVDEKPILSPEQSHSELRIYFFLCDGDAQENTNWYYQVWNGTGYPPFGSVAPCDSNPGYRVYGEALELTDLSGETAAREAIKALRARASAQLGYTI</sequence>
<organism evidence="1 2">
    <name type="scientific">Zoogloea dura</name>
    <dbReference type="NCBI Taxonomy" id="2728840"/>
    <lineage>
        <taxon>Bacteria</taxon>
        <taxon>Pseudomonadati</taxon>
        <taxon>Pseudomonadota</taxon>
        <taxon>Betaproteobacteria</taxon>
        <taxon>Rhodocyclales</taxon>
        <taxon>Zoogloeaceae</taxon>
        <taxon>Zoogloea</taxon>
    </lineage>
</organism>
<comment type="caution">
    <text evidence="1">The sequence shown here is derived from an EMBL/GenBank/DDBJ whole genome shotgun (WGS) entry which is preliminary data.</text>
</comment>
<accession>A0A848G2L0</accession>
<keyword evidence="2" id="KW-1185">Reference proteome</keyword>
<protein>
    <submittedName>
        <fullName evidence="1">Uncharacterized protein</fullName>
    </submittedName>
</protein>
<dbReference type="RefSeq" id="WP_169145993.1">
    <property type="nucleotide sequence ID" value="NZ_JABBGA010000008.1"/>
</dbReference>
<proteinExistence type="predicted"/>
<evidence type="ECO:0000313" key="2">
    <source>
        <dbReference type="Proteomes" id="UP000580043"/>
    </source>
</evidence>
<evidence type="ECO:0000313" key="1">
    <source>
        <dbReference type="EMBL" id="NML26458.1"/>
    </source>
</evidence>
<name>A0A848G2L0_9RHOO</name>
<reference evidence="1 2" key="1">
    <citation type="submission" date="2020-04" db="EMBL/GenBank/DDBJ databases">
        <title>Zoogloea sp. G-4-1-14 isolated from soil.</title>
        <authorList>
            <person name="Dahal R.H."/>
        </authorList>
    </citation>
    <scope>NUCLEOTIDE SEQUENCE [LARGE SCALE GENOMIC DNA]</scope>
    <source>
        <strain evidence="1 2">G-4-1-14</strain>
    </source>
</reference>
<dbReference type="EMBL" id="JABBGA010000008">
    <property type="protein sequence ID" value="NML26458.1"/>
    <property type="molecule type" value="Genomic_DNA"/>
</dbReference>
<dbReference type="AlphaFoldDB" id="A0A848G2L0"/>
<dbReference type="Proteomes" id="UP000580043">
    <property type="component" value="Unassembled WGS sequence"/>
</dbReference>